<dbReference type="Pfam" id="PF08528">
    <property type="entry name" value="Whi5"/>
    <property type="match status" value="1"/>
</dbReference>
<dbReference type="InterPro" id="IPR013734">
    <property type="entry name" value="TF_Nrm1/Whi5"/>
</dbReference>
<accession>A0A8H5ASP2</accession>
<comment type="subcellular location">
    <subcellularLocation>
        <location evidence="2">Cytoplasm</location>
    </subcellularLocation>
    <subcellularLocation>
        <location evidence="1">Nucleus</location>
    </subcellularLocation>
</comment>
<feature type="compositionally biased region" description="Low complexity" evidence="9">
    <location>
        <begin position="282"/>
        <end position="295"/>
    </location>
</feature>
<evidence type="ECO:0000256" key="1">
    <source>
        <dbReference type="ARBA" id="ARBA00004123"/>
    </source>
</evidence>
<evidence type="ECO:0000256" key="7">
    <source>
        <dbReference type="ARBA" id="ARBA00023163"/>
    </source>
</evidence>
<dbReference type="EMBL" id="JAACJJ010000058">
    <property type="protein sequence ID" value="KAF5309863.1"/>
    <property type="molecule type" value="Genomic_DNA"/>
</dbReference>
<evidence type="ECO:0000313" key="11">
    <source>
        <dbReference type="Proteomes" id="UP000567179"/>
    </source>
</evidence>
<feature type="region of interest" description="Disordered" evidence="9">
    <location>
        <begin position="1"/>
        <end position="20"/>
    </location>
</feature>
<name>A0A8H5ASP2_9AGAR</name>
<keyword evidence="8" id="KW-0539">Nucleus</keyword>
<feature type="compositionally biased region" description="Polar residues" evidence="9">
    <location>
        <begin position="171"/>
        <end position="201"/>
    </location>
</feature>
<evidence type="ECO:0000256" key="6">
    <source>
        <dbReference type="ARBA" id="ARBA00023015"/>
    </source>
</evidence>
<dbReference type="GO" id="GO:0005737">
    <property type="term" value="C:cytoplasm"/>
    <property type="evidence" value="ECO:0007669"/>
    <property type="project" value="UniProtKB-SubCell"/>
</dbReference>
<dbReference type="OrthoDB" id="2359117at2759"/>
<keyword evidence="6" id="KW-0805">Transcription regulation</keyword>
<dbReference type="AlphaFoldDB" id="A0A8H5ASP2"/>
<evidence type="ECO:0000256" key="9">
    <source>
        <dbReference type="SAM" id="MobiDB-lite"/>
    </source>
</evidence>
<keyword evidence="5" id="KW-0678">Repressor</keyword>
<protein>
    <submittedName>
        <fullName evidence="10">Uncharacterized protein</fullName>
    </submittedName>
</protein>
<feature type="compositionally biased region" description="Polar residues" evidence="9">
    <location>
        <begin position="102"/>
        <end position="120"/>
    </location>
</feature>
<gene>
    <name evidence="10" type="ORF">D9619_010507</name>
</gene>
<reference evidence="10 11" key="1">
    <citation type="journal article" date="2020" name="ISME J.">
        <title>Uncovering the hidden diversity of litter-decomposition mechanisms in mushroom-forming fungi.</title>
        <authorList>
            <person name="Floudas D."/>
            <person name="Bentzer J."/>
            <person name="Ahren D."/>
            <person name="Johansson T."/>
            <person name="Persson P."/>
            <person name="Tunlid A."/>
        </authorList>
    </citation>
    <scope>NUCLEOTIDE SEQUENCE [LARGE SCALE GENOMIC DNA]</scope>
    <source>
        <strain evidence="10 11">CBS 101986</strain>
    </source>
</reference>
<comment type="similarity">
    <text evidence="3">Belongs to the WHI5/NRM1 family.</text>
</comment>
<organism evidence="10 11">
    <name type="scientific">Psilocybe cf. subviscida</name>
    <dbReference type="NCBI Taxonomy" id="2480587"/>
    <lineage>
        <taxon>Eukaryota</taxon>
        <taxon>Fungi</taxon>
        <taxon>Dikarya</taxon>
        <taxon>Basidiomycota</taxon>
        <taxon>Agaricomycotina</taxon>
        <taxon>Agaricomycetes</taxon>
        <taxon>Agaricomycetidae</taxon>
        <taxon>Agaricales</taxon>
        <taxon>Agaricineae</taxon>
        <taxon>Strophariaceae</taxon>
        <taxon>Psilocybe</taxon>
    </lineage>
</organism>
<proteinExistence type="inferred from homology"/>
<sequence length="310" mass="33691">MVANTSATQTAENERRMRKNTLDKVKANHLSRQLQMRLQYARLKVEHGWQKQSLNEVENLYFHSSHLRGPKSLPTPATVTVQHPIPEPAQSSLSFRVGPTNLGRTSTAEHSSPTANNNDAQEPLAANQPPKTESMDVDRPTVVASQSISMETTEKALSMLLQMSALISPVPGTTNGVEDNQPVPQDTQPLTETSAPSNQYPLTKPHMNKAPSSSRAIHTSSLTARDMVNFRLGGSLTYDSFWSSHTVPTVPGRLLRETLNGTSASADFSPVLQTPIFQSHTPLNSANLSSPQSSSTGNMPNETLPITVPP</sequence>
<feature type="compositionally biased region" description="Polar residues" evidence="9">
    <location>
        <begin position="1"/>
        <end position="11"/>
    </location>
</feature>
<dbReference type="GO" id="GO:0005634">
    <property type="term" value="C:nucleus"/>
    <property type="evidence" value="ECO:0007669"/>
    <property type="project" value="UniProtKB-SubCell"/>
</dbReference>
<evidence type="ECO:0000256" key="2">
    <source>
        <dbReference type="ARBA" id="ARBA00004496"/>
    </source>
</evidence>
<feature type="region of interest" description="Disordered" evidence="9">
    <location>
        <begin position="68"/>
        <end position="136"/>
    </location>
</feature>
<keyword evidence="11" id="KW-1185">Reference proteome</keyword>
<feature type="region of interest" description="Disordered" evidence="9">
    <location>
        <begin position="171"/>
        <end position="214"/>
    </location>
</feature>
<comment type="caution">
    <text evidence="10">The sequence shown here is derived from an EMBL/GenBank/DDBJ whole genome shotgun (WGS) entry which is preliminary data.</text>
</comment>
<evidence type="ECO:0000256" key="3">
    <source>
        <dbReference type="ARBA" id="ARBA00006922"/>
    </source>
</evidence>
<evidence type="ECO:0000313" key="10">
    <source>
        <dbReference type="EMBL" id="KAF5309863.1"/>
    </source>
</evidence>
<evidence type="ECO:0000256" key="4">
    <source>
        <dbReference type="ARBA" id="ARBA00022490"/>
    </source>
</evidence>
<keyword evidence="4" id="KW-0963">Cytoplasm</keyword>
<feature type="region of interest" description="Disordered" evidence="9">
    <location>
        <begin position="282"/>
        <end position="310"/>
    </location>
</feature>
<dbReference type="Proteomes" id="UP000567179">
    <property type="component" value="Unassembled WGS sequence"/>
</dbReference>
<evidence type="ECO:0000256" key="8">
    <source>
        <dbReference type="ARBA" id="ARBA00023242"/>
    </source>
</evidence>
<evidence type="ECO:0000256" key="5">
    <source>
        <dbReference type="ARBA" id="ARBA00022491"/>
    </source>
</evidence>
<keyword evidence="7" id="KW-0804">Transcription</keyword>